<gene>
    <name evidence="5" type="ORF">EVEC_LOCUS269</name>
</gene>
<evidence type="ECO:0000256" key="3">
    <source>
        <dbReference type="ARBA" id="ARBA00022691"/>
    </source>
</evidence>
<name>A0A0N4UT54_ENTVE</name>
<evidence type="ECO:0000256" key="2">
    <source>
        <dbReference type="ARBA" id="ARBA00022679"/>
    </source>
</evidence>
<dbReference type="InterPro" id="IPR019410">
    <property type="entry name" value="Methyltransf_16"/>
</dbReference>
<keyword evidence="3" id="KW-0949">S-adenosyl-L-methionine</keyword>
<dbReference type="EMBL" id="UXUI01000229">
    <property type="protein sequence ID" value="VDD85126.1"/>
    <property type="molecule type" value="Genomic_DNA"/>
</dbReference>
<dbReference type="AlphaFoldDB" id="A0A0N4UT54"/>
<sequence length="151" mass="16927">MSGEHWKHVWLCSEILGVVDIGKPFACQHFILFIKGRFVSCNWLVFRNSYILELGAGATGIPGIVAAKCGAKKVVLTDHPEKAKGLNWNSAGCLRNCLMVLDKLDFIFAADVFYDPSVFEPFVGTLCRVFEIFPNAQCLFTYEERETEIGE</sequence>
<dbReference type="STRING" id="51028.A0A0N4UT54"/>
<keyword evidence="6" id="KW-1185">Reference proteome</keyword>
<organism evidence="7">
    <name type="scientific">Enterobius vermicularis</name>
    <name type="common">Human pinworm</name>
    <dbReference type="NCBI Taxonomy" id="51028"/>
    <lineage>
        <taxon>Eukaryota</taxon>
        <taxon>Metazoa</taxon>
        <taxon>Ecdysozoa</taxon>
        <taxon>Nematoda</taxon>
        <taxon>Chromadorea</taxon>
        <taxon>Rhabditida</taxon>
        <taxon>Spirurina</taxon>
        <taxon>Oxyuridomorpha</taxon>
        <taxon>Oxyuroidea</taxon>
        <taxon>Oxyuridae</taxon>
        <taxon>Enterobius</taxon>
    </lineage>
</organism>
<evidence type="ECO:0000313" key="6">
    <source>
        <dbReference type="Proteomes" id="UP000274131"/>
    </source>
</evidence>
<dbReference type="GO" id="GO:0008168">
    <property type="term" value="F:methyltransferase activity"/>
    <property type="evidence" value="ECO:0007669"/>
    <property type="project" value="UniProtKB-KW"/>
</dbReference>
<evidence type="ECO:0000313" key="7">
    <source>
        <dbReference type="WBParaSite" id="EVEC_0000039801-mRNA-1"/>
    </source>
</evidence>
<keyword evidence="1" id="KW-0489">Methyltransferase</keyword>
<evidence type="ECO:0000256" key="4">
    <source>
        <dbReference type="ARBA" id="ARBA00043988"/>
    </source>
</evidence>
<dbReference type="InterPro" id="IPR029063">
    <property type="entry name" value="SAM-dependent_MTases_sf"/>
</dbReference>
<dbReference type="PANTHER" id="PTHR14614:SF164">
    <property type="entry name" value="HISTONE-ARGININE METHYLTRANSFERASE METTL23"/>
    <property type="match status" value="1"/>
</dbReference>
<dbReference type="SUPFAM" id="SSF53335">
    <property type="entry name" value="S-adenosyl-L-methionine-dependent methyltransferases"/>
    <property type="match status" value="1"/>
</dbReference>
<proteinExistence type="inferred from homology"/>
<protein>
    <submittedName>
        <fullName evidence="7">Methyltransferase</fullName>
    </submittedName>
</protein>
<accession>A0A0N4UT54</accession>
<reference evidence="5 6" key="2">
    <citation type="submission" date="2018-10" db="EMBL/GenBank/DDBJ databases">
        <authorList>
            <consortium name="Pathogen Informatics"/>
        </authorList>
    </citation>
    <scope>NUCLEOTIDE SEQUENCE [LARGE SCALE GENOMIC DNA]</scope>
</reference>
<dbReference type="GO" id="GO:0032259">
    <property type="term" value="P:methylation"/>
    <property type="evidence" value="ECO:0007669"/>
    <property type="project" value="UniProtKB-KW"/>
</dbReference>
<comment type="similarity">
    <text evidence="4">Belongs to the methyltransferase superfamily. METTL23 family.</text>
</comment>
<keyword evidence="2" id="KW-0808">Transferase</keyword>
<evidence type="ECO:0000256" key="1">
    <source>
        <dbReference type="ARBA" id="ARBA00022603"/>
    </source>
</evidence>
<dbReference type="Proteomes" id="UP000274131">
    <property type="component" value="Unassembled WGS sequence"/>
</dbReference>
<dbReference type="PANTHER" id="PTHR14614">
    <property type="entry name" value="HEPATOCELLULAR CARCINOMA-ASSOCIATED ANTIGEN"/>
    <property type="match status" value="1"/>
</dbReference>
<evidence type="ECO:0000313" key="5">
    <source>
        <dbReference type="EMBL" id="VDD85126.1"/>
    </source>
</evidence>
<dbReference type="Gene3D" id="3.40.50.150">
    <property type="entry name" value="Vaccinia Virus protein VP39"/>
    <property type="match status" value="2"/>
</dbReference>
<reference evidence="7" key="1">
    <citation type="submission" date="2017-02" db="UniProtKB">
        <authorList>
            <consortium name="WormBaseParasite"/>
        </authorList>
    </citation>
    <scope>IDENTIFICATION</scope>
</reference>
<dbReference type="WBParaSite" id="EVEC_0000039801-mRNA-1">
    <property type="protein sequence ID" value="EVEC_0000039801-mRNA-1"/>
    <property type="gene ID" value="EVEC_0000039801"/>
</dbReference>
<dbReference type="OrthoDB" id="311172at2759"/>